<organism evidence="1">
    <name type="scientific">Bandra megavirus</name>
    <dbReference type="NCBI Taxonomy" id="2071566"/>
    <lineage>
        <taxon>Viruses</taxon>
        <taxon>Varidnaviria</taxon>
        <taxon>Bamfordvirae</taxon>
        <taxon>Nucleocytoviricota</taxon>
        <taxon>Megaviricetes</taxon>
        <taxon>Imitervirales</taxon>
        <taxon>Mimiviridae</taxon>
        <taxon>Megamimivirinae</taxon>
        <taxon>Megavirus</taxon>
    </lineage>
</organism>
<accession>A0A2K9V9D7</accession>
<proteinExistence type="predicted"/>
<reference evidence="1" key="1">
    <citation type="submission" date="2018-01" db="EMBL/GenBank/DDBJ databases">
        <title>Draft genome sequence of Bandra megavirus.</title>
        <authorList>
            <person name="Chatterjee A."/>
            <person name="Yadav R."/>
            <person name="Kondabagil K."/>
        </authorList>
    </citation>
    <scope>NUCLEOTIDE SEQUENCE</scope>
    <source>
        <strain evidence="1">KK-1</strain>
    </source>
</reference>
<protein>
    <submittedName>
        <fullName evidence="1">Uncharacterized protein</fullName>
    </submittedName>
</protein>
<dbReference type="EMBL" id="MG779377">
    <property type="protein sequence ID" value="AUV58819.1"/>
    <property type="molecule type" value="Genomic_DNA"/>
</dbReference>
<name>A0A2K9V9D7_9VIRU</name>
<sequence length="156" mass="18790">MSSLKKLFKSQKLFQKYCEKIPSYQKDSAHKIWKDIYSQSYDDDVLFLKIQYKLTKQDIINAHKLSPNLKIYLDNLVEYKKQLICGQNLLKDTINMIDYLKLSDTNNKIDYIDNHQVITNISDYIEFLRAKKLDHDDYIEYLNLKLHMLKYVIKRL</sequence>
<evidence type="ECO:0000313" key="1">
    <source>
        <dbReference type="EMBL" id="AUV58819.1"/>
    </source>
</evidence>